<accession>A0A0W8E493</accession>
<organism evidence="1">
    <name type="scientific">hydrocarbon metagenome</name>
    <dbReference type="NCBI Taxonomy" id="938273"/>
    <lineage>
        <taxon>unclassified sequences</taxon>
        <taxon>metagenomes</taxon>
        <taxon>ecological metagenomes</taxon>
    </lineage>
</organism>
<protein>
    <submittedName>
        <fullName evidence="1">Uncharacterized protein</fullName>
    </submittedName>
</protein>
<evidence type="ECO:0000313" key="1">
    <source>
        <dbReference type="EMBL" id="KUG03471.1"/>
    </source>
</evidence>
<gene>
    <name evidence="1" type="ORF">ASZ90_019107</name>
</gene>
<proteinExistence type="predicted"/>
<dbReference type="EMBL" id="LNQE01001879">
    <property type="protein sequence ID" value="KUG03471.1"/>
    <property type="molecule type" value="Genomic_DNA"/>
</dbReference>
<comment type="caution">
    <text evidence="1">The sequence shown here is derived from an EMBL/GenBank/DDBJ whole genome shotgun (WGS) entry which is preliminary data.</text>
</comment>
<sequence length="95" mass="11269">MRLLRLENFRHIDRNKAGGDAYLEYGQQVIKAELIFYLQGSDCLNIRLGRHDTVITTSELEEFLKECKSDLRKQIRPDVERIRKERKENMESTQA</sequence>
<reference evidence="1" key="1">
    <citation type="journal article" date="2015" name="Proc. Natl. Acad. Sci. U.S.A.">
        <title>Networks of energetic and metabolic interactions define dynamics in microbial communities.</title>
        <authorList>
            <person name="Embree M."/>
            <person name="Liu J.K."/>
            <person name="Al-Bassam M.M."/>
            <person name="Zengler K."/>
        </authorList>
    </citation>
    <scope>NUCLEOTIDE SEQUENCE</scope>
</reference>
<name>A0A0W8E493_9ZZZZ</name>
<dbReference type="AlphaFoldDB" id="A0A0W8E493"/>